<accession>A0ABT6JQS1</accession>
<dbReference type="InterPro" id="IPR050179">
    <property type="entry name" value="Trans_hexapeptide_repeat"/>
</dbReference>
<evidence type="ECO:0000313" key="3">
    <source>
        <dbReference type="EMBL" id="MDH5833036.1"/>
    </source>
</evidence>
<evidence type="ECO:0000256" key="1">
    <source>
        <dbReference type="ARBA" id="ARBA00007274"/>
    </source>
</evidence>
<dbReference type="RefSeq" id="WP_280577218.1">
    <property type="nucleotide sequence ID" value="NZ_JARXRO010000011.1"/>
</dbReference>
<dbReference type="Proteomes" id="UP001156873">
    <property type="component" value="Unassembled WGS sequence"/>
</dbReference>
<dbReference type="PANTHER" id="PTHR43300:SF7">
    <property type="entry name" value="UDP-N-ACETYLBACILLOSAMINE N-ACETYLTRANSFERASE"/>
    <property type="match status" value="1"/>
</dbReference>
<comment type="similarity">
    <text evidence="1">Belongs to the transferase hexapeptide repeat family.</text>
</comment>
<dbReference type="InterPro" id="IPR011004">
    <property type="entry name" value="Trimer_LpxA-like_sf"/>
</dbReference>
<keyword evidence="4" id="KW-1185">Reference proteome</keyword>
<organism evidence="3 4">
    <name type="scientific">Luteimonas kalidii</name>
    <dbReference type="NCBI Taxonomy" id="3042025"/>
    <lineage>
        <taxon>Bacteria</taxon>
        <taxon>Pseudomonadati</taxon>
        <taxon>Pseudomonadota</taxon>
        <taxon>Gammaproteobacteria</taxon>
        <taxon>Lysobacterales</taxon>
        <taxon>Lysobacteraceae</taxon>
        <taxon>Luteimonas</taxon>
    </lineage>
</organism>
<gene>
    <name evidence="3" type="ORF">QFW81_03710</name>
</gene>
<dbReference type="Gene3D" id="3.40.50.20">
    <property type="match status" value="1"/>
</dbReference>
<dbReference type="Gene3D" id="2.160.10.10">
    <property type="entry name" value="Hexapeptide repeat proteins"/>
    <property type="match status" value="1"/>
</dbReference>
<feature type="domain" description="PglD N-terminal" evidence="2">
    <location>
        <begin position="9"/>
        <end position="83"/>
    </location>
</feature>
<dbReference type="PANTHER" id="PTHR43300">
    <property type="entry name" value="ACETYLTRANSFERASE"/>
    <property type="match status" value="1"/>
</dbReference>
<dbReference type="NCBIfam" id="TIGR03570">
    <property type="entry name" value="NeuD_NnaD"/>
    <property type="match status" value="1"/>
</dbReference>
<name>A0ABT6JQS1_9GAMM</name>
<protein>
    <submittedName>
        <fullName evidence="3">Acetyltransferase</fullName>
    </submittedName>
</protein>
<evidence type="ECO:0000313" key="4">
    <source>
        <dbReference type="Proteomes" id="UP001156873"/>
    </source>
</evidence>
<comment type="caution">
    <text evidence="3">The sequence shown here is derived from an EMBL/GenBank/DDBJ whole genome shotgun (WGS) entry which is preliminary data.</text>
</comment>
<proteinExistence type="inferred from homology"/>
<dbReference type="InterPro" id="IPR020019">
    <property type="entry name" value="AcTrfase_PglD-like"/>
</dbReference>
<dbReference type="CDD" id="cd03360">
    <property type="entry name" value="LbH_AT_putative"/>
    <property type="match status" value="1"/>
</dbReference>
<dbReference type="EMBL" id="JARXRO010000011">
    <property type="protein sequence ID" value="MDH5833036.1"/>
    <property type="molecule type" value="Genomic_DNA"/>
</dbReference>
<dbReference type="Pfam" id="PF17836">
    <property type="entry name" value="PglD_N"/>
    <property type="match status" value="1"/>
</dbReference>
<reference evidence="3 4" key="1">
    <citation type="submission" date="2023-04" db="EMBL/GenBank/DDBJ databases">
        <title>Luteimonas sp. M1R5S59.</title>
        <authorList>
            <person name="Sun J.-Q."/>
        </authorList>
    </citation>
    <scope>NUCLEOTIDE SEQUENCE [LARGE SCALE GENOMIC DNA]</scope>
    <source>
        <strain evidence="3 4">M1R5S59</strain>
    </source>
</reference>
<dbReference type="InterPro" id="IPR041561">
    <property type="entry name" value="PglD_N"/>
</dbReference>
<evidence type="ECO:0000259" key="2">
    <source>
        <dbReference type="Pfam" id="PF17836"/>
    </source>
</evidence>
<dbReference type="SUPFAM" id="SSF51161">
    <property type="entry name" value="Trimeric LpxA-like enzymes"/>
    <property type="match status" value="1"/>
</dbReference>
<sequence>MIEGAPLQKLLIVGAGGSGREVAWLARDVHGEQIGLMFVVESRYLDTNTVNGVPVIAFDSLSRDRSHYIVAVGDIVTRRRLVAECEARKLTAVTLVHPAVARSNLVDIGIGSIVCAGAIITTNVRIGRHVHINIGCTLSHDVMLGDFATLSPGVHISGHVHVGEGVLIGTGANIINGKSGTPLVIGDGAVIAAGACVIRDVEAGATVAGVPALSKP</sequence>